<evidence type="ECO:0000313" key="3">
    <source>
        <dbReference type="Proteomes" id="UP000663889"/>
    </source>
</evidence>
<comment type="caution">
    <text evidence="1">The sequence shown here is derived from an EMBL/GenBank/DDBJ whole genome shotgun (WGS) entry which is preliminary data.</text>
</comment>
<name>A0A814B9R5_9BILA</name>
<dbReference type="Proteomes" id="UP000663874">
    <property type="component" value="Unassembled WGS sequence"/>
</dbReference>
<evidence type="ECO:0000313" key="1">
    <source>
        <dbReference type="EMBL" id="CAF0926372.1"/>
    </source>
</evidence>
<sequence length="285" mass="33351">MASRPRLYTRIRTGKTNSSHSSSSKPDVLVLLDADADSNLILRHLNKQSILCQVIILLDVDALNQYYRVHDNNDNSDKRVYLVHSASFIEQINELAGENDDFCSIPTSKYTLALEEVCYALDEELGIFHDEERLAKALRDHLNSFLTITDVELSSQSVSLETQRFAWFQFMFKLLSHVERSDIGMQEVIDKLRIDYHTRSDTIEEFIQTYSSEKAIEWCMKESFYFGHINGILRSKNIKNIFTHRAIIRDVEQSLISWHDDQKQIWESFFPYECLSWSKDFKTRT</sequence>
<dbReference type="AlphaFoldDB" id="A0A814B9R5"/>
<dbReference type="EMBL" id="CAJNOU010000234">
    <property type="protein sequence ID" value="CAF0926372.1"/>
    <property type="molecule type" value="Genomic_DNA"/>
</dbReference>
<reference evidence="1" key="1">
    <citation type="submission" date="2021-02" db="EMBL/GenBank/DDBJ databases">
        <authorList>
            <person name="Nowell W R."/>
        </authorList>
    </citation>
    <scope>NUCLEOTIDE SEQUENCE</scope>
</reference>
<dbReference type="EMBL" id="CAJOBE010001200">
    <property type="protein sequence ID" value="CAF3723582.1"/>
    <property type="molecule type" value="Genomic_DNA"/>
</dbReference>
<dbReference type="Proteomes" id="UP000663889">
    <property type="component" value="Unassembled WGS sequence"/>
</dbReference>
<gene>
    <name evidence="2" type="ORF">FNK824_LOCUS10628</name>
    <name evidence="1" type="ORF">SEV965_LOCUS6929</name>
</gene>
<accession>A0A814B9R5</accession>
<protein>
    <submittedName>
        <fullName evidence="1">Uncharacterized protein</fullName>
    </submittedName>
</protein>
<proteinExistence type="predicted"/>
<evidence type="ECO:0000313" key="2">
    <source>
        <dbReference type="EMBL" id="CAF3723582.1"/>
    </source>
</evidence>
<organism evidence="1 3">
    <name type="scientific">Rotaria sordida</name>
    <dbReference type="NCBI Taxonomy" id="392033"/>
    <lineage>
        <taxon>Eukaryota</taxon>
        <taxon>Metazoa</taxon>
        <taxon>Spiralia</taxon>
        <taxon>Gnathifera</taxon>
        <taxon>Rotifera</taxon>
        <taxon>Eurotatoria</taxon>
        <taxon>Bdelloidea</taxon>
        <taxon>Philodinida</taxon>
        <taxon>Philodinidae</taxon>
        <taxon>Rotaria</taxon>
    </lineage>
</organism>